<evidence type="ECO:0000256" key="1">
    <source>
        <dbReference type="ARBA" id="ARBA00022898"/>
    </source>
</evidence>
<sequence length="417" mass="45163">MIQEKRELIDAIRNRFAHVESCPFQGPRIFFENAGGALTLKSVGETSAHFATIPDNQGRANPAGQALVDVITKAKADLAVFMNASSGQFIVGESGTELLFRMIRTACVNVAKGSKIIGSTIEHPASRSAANRWAEVMGLEYVSVPHDNETGTVSAEAYAEKMTPDVSVATILHGSPVTGMGMDVAAIVKEIRKVSPDCFIIVDGIQHAAHGQIDLDAYDVDGYAISPYKVFSRHGYGVAWLSDRLSVLPHEQLMGAPEKVWEFGTRDPGSYATMSDVVSYFEWLGGQVSDTQDRRGKIEAAGRAIHEYEKHLTTSLIHGTGNLPGLSNMDHVEIIAGADNPAREGVVSISVKGKSSVDVVEILNAQGIRTHSRKADHFSGNVLKPLGLDDCIRISMCHYNTEHEIAQLLTALNELER</sequence>
<dbReference type="PANTHER" id="PTHR43586">
    <property type="entry name" value="CYSTEINE DESULFURASE"/>
    <property type="match status" value="1"/>
</dbReference>
<organism evidence="3 4">
    <name type="scientific">Citreimonas salinaria</name>
    <dbReference type="NCBI Taxonomy" id="321339"/>
    <lineage>
        <taxon>Bacteria</taxon>
        <taxon>Pseudomonadati</taxon>
        <taxon>Pseudomonadota</taxon>
        <taxon>Alphaproteobacteria</taxon>
        <taxon>Rhodobacterales</taxon>
        <taxon>Roseobacteraceae</taxon>
        <taxon>Citreimonas</taxon>
    </lineage>
</organism>
<keyword evidence="1" id="KW-0663">Pyridoxal phosphate</keyword>
<dbReference type="GO" id="GO:0016829">
    <property type="term" value="F:lyase activity"/>
    <property type="evidence" value="ECO:0007669"/>
    <property type="project" value="UniProtKB-KW"/>
</dbReference>
<keyword evidence="4" id="KW-1185">Reference proteome</keyword>
<name>A0A1H3M0C8_9RHOB</name>
<keyword evidence="3" id="KW-0456">Lyase</keyword>
<dbReference type="InterPro" id="IPR015424">
    <property type="entry name" value="PyrdxlP-dep_Trfase"/>
</dbReference>
<dbReference type="InterPro" id="IPR015421">
    <property type="entry name" value="PyrdxlP-dep_Trfase_major"/>
</dbReference>
<reference evidence="3 4" key="1">
    <citation type="submission" date="2016-10" db="EMBL/GenBank/DDBJ databases">
        <authorList>
            <person name="de Groot N.N."/>
        </authorList>
    </citation>
    <scope>NUCLEOTIDE SEQUENCE [LARGE SCALE GENOMIC DNA]</scope>
    <source>
        <strain evidence="3 4">DSM 26880</strain>
    </source>
</reference>
<feature type="domain" description="Aminotransferase class V" evidence="2">
    <location>
        <begin position="29"/>
        <end position="247"/>
    </location>
</feature>
<protein>
    <submittedName>
        <fullName evidence="3">Selenocysteine lyase/Cysteine desulfurase</fullName>
    </submittedName>
</protein>
<dbReference type="EMBL" id="FNPF01000015">
    <property type="protein sequence ID" value="SDY70161.1"/>
    <property type="molecule type" value="Genomic_DNA"/>
</dbReference>
<accession>A0A1H3M0C8</accession>
<proteinExistence type="predicted"/>
<evidence type="ECO:0000313" key="4">
    <source>
        <dbReference type="Proteomes" id="UP000199286"/>
    </source>
</evidence>
<dbReference type="Gene3D" id="3.40.640.10">
    <property type="entry name" value="Type I PLP-dependent aspartate aminotransferase-like (Major domain)"/>
    <property type="match status" value="1"/>
</dbReference>
<evidence type="ECO:0000313" key="3">
    <source>
        <dbReference type="EMBL" id="SDY70161.1"/>
    </source>
</evidence>
<dbReference type="Pfam" id="PF00266">
    <property type="entry name" value="Aminotran_5"/>
    <property type="match status" value="2"/>
</dbReference>
<dbReference type="OrthoDB" id="7801625at2"/>
<feature type="domain" description="Aminotransferase class V" evidence="2">
    <location>
        <begin position="323"/>
        <end position="408"/>
    </location>
</feature>
<gene>
    <name evidence="3" type="ORF">SAMN05444340_11537</name>
</gene>
<dbReference type="AlphaFoldDB" id="A0A1H3M0C8"/>
<dbReference type="Gene3D" id="3.90.1150.10">
    <property type="entry name" value="Aspartate Aminotransferase, domain 1"/>
    <property type="match status" value="1"/>
</dbReference>
<evidence type="ECO:0000259" key="2">
    <source>
        <dbReference type="Pfam" id="PF00266"/>
    </source>
</evidence>
<dbReference type="PANTHER" id="PTHR43586:SF8">
    <property type="entry name" value="CYSTEINE DESULFURASE 1, CHLOROPLASTIC"/>
    <property type="match status" value="1"/>
</dbReference>
<dbReference type="STRING" id="321339.SAMN05444340_11537"/>
<dbReference type="InterPro" id="IPR000192">
    <property type="entry name" value="Aminotrans_V_dom"/>
</dbReference>
<dbReference type="Proteomes" id="UP000199286">
    <property type="component" value="Unassembled WGS sequence"/>
</dbReference>
<dbReference type="InterPro" id="IPR015422">
    <property type="entry name" value="PyrdxlP-dep_Trfase_small"/>
</dbReference>
<dbReference type="RefSeq" id="WP_089884690.1">
    <property type="nucleotide sequence ID" value="NZ_FNPF01000015.1"/>
</dbReference>
<dbReference type="SUPFAM" id="SSF53383">
    <property type="entry name" value="PLP-dependent transferases"/>
    <property type="match status" value="1"/>
</dbReference>